<dbReference type="PRINTS" id="PR00869">
    <property type="entry name" value="DNAPOLX"/>
</dbReference>
<feature type="active site" description="Nucleophile; Schiff-base intermediate with DNA; for 5'-dRP lyase activity" evidence="16">
    <location>
        <position position="359"/>
    </location>
</feature>
<dbReference type="GO" id="GO:0003887">
    <property type="term" value="F:DNA-directed DNA polymerase activity"/>
    <property type="evidence" value="ECO:0007669"/>
    <property type="project" value="UniProtKB-UniRule"/>
</dbReference>
<evidence type="ECO:0000256" key="10">
    <source>
        <dbReference type="ARBA" id="ARBA00022932"/>
    </source>
</evidence>
<evidence type="ECO:0000256" key="6">
    <source>
        <dbReference type="ARBA" id="ARBA00022695"/>
    </source>
</evidence>
<dbReference type="Gene3D" id="1.10.150.110">
    <property type="entry name" value="DNA polymerase beta, N-terminal domain-like"/>
    <property type="match status" value="1"/>
</dbReference>
<evidence type="ECO:0000256" key="13">
    <source>
        <dbReference type="ARBA" id="ARBA00023239"/>
    </source>
</evidence>
<evidence type="ECO:0000256" key="5">
    <source>
        <dbReference type="ARBA" id="ARBA00022679"/>
    </source>
</evidence>
<evidence type="ECO:0000256" key="4">
    <source>
        <dbReference type="ARBA" id="ARBA00022634"/>
    </source>
</evidence>
<feature type="region of interest" description="Disordered" evidence="18">
    <location>
        <begin position="519"/>
        <end position="556"/>
    </location>
</feature>
<dbReference type="EMBL" id="JAVRRJ010000001">
    <property type="protein sequence ID" value="KAK5090152.1"/>
    <property type="molecule type" value="Genomic_DNA"/>
</dbReference>
<evidence type="ECO:0000259" key="19">
    <source>
        <dbReference type="PROSITE" id="PS50172"/>
    </source>
</evidence>
<dbReference type="InterPro" id="IPR029398">
    <property type="entry name" value="PolB_thumb"/>
</dbReference>
<dbReference type="EC" id="2.7.7.7" evidence="17"/>
<feature type="compositionally biased region" description="Polar residues" evidence="18">
    <location>
        <begin position="49"/>
        <end position="65"/>
    </location>
</feature>
<evidence type="ECO:0000256" key="16">
    <source>
        <dbReference type="PIRSR" id="PIRSR622312-50"/>
    </source>
</evidence>
<keyword evidence="12 17" id="KW-0234">DNA repair</keyword>
<dbReference type="GO" id="GO:0003677">
    <property type="term" value="F:DNA binding"/>
    <property type="evidence" value="ECO:0007669"/>
    <property type="project" value="UniProtKB-UniRule"/>
</dbReference>
<protein>
    <recommendedName>
        <fullName evidence="17">DNA polymerase</fullName>
        <ecNumber evidence="17">2.7.7.7</ecNumber>
    </recommendedName>
</protein>
<dbReference type="InterPro" id="IPR036420">
    <property type="entry name" value="BRCT_dom_sf"/>
</dbReference>
<dbReference type="Pfam" id="PF14792">
    <property type="entry name" value="DNA_pol_B_palm"/>
    <property type="match status" value="1"/>
</dbReference>
<comment type="cofactor">
    <cofactor evidence="1">
        <name>Mn(2+)</name>
        <dbReference type="ChEBI" id="CHEBI:29035"/>
    </cofactor>
</comment>
<dbReference type="InterPro" id="IPR027421">
    <property type="entry name" value="DNA_pol_lamdba_lyase_dom_sf"/>
</dbReference>
<dbReference type="InterPro" id="IPR037160">
    <property type="entry name" value="DNA_Pol_thumb_sf"/>
</dbReference>
<dbReference type="InterPro" id="IPR002008">
    <property type="entry name" value="DNA_pol_X_beta-like"/>
</dbReference>
<dbReference type="Gene3D" id="3.30.460.10">
    <property type="entry name" value="Beta Polymerase, domain 2"/>
    <property type="match status" value="1"/>
</dbReference>
<dbReference type="FunFam" id="3.30.210.10:FF:000001">
    <property type="entry name" value="DNA polymerase lambda"/>
    <property type="match status" value="1"/>
</dbReference>
<feature type="region of interest" description="Disordered" evidence="18">
    <location>
        <begin position="281"/>
        <end position="302"/>
    </location>
</feature>
<proteinExistence type="inferred from homology"/>
<keyword evidence="6 17" id="KW-0548">Nucleotidyltransferase</keyword>
<accession>A0AAN7YDR4</accession>
<dbReference type="Gene3D" id="3.40.50.10190">
    <property type="entry name" value="BRCT domain"/>
    <property type="match status" value="1"/>
</dbReference>
<dbReference type="Pfam" id="PF14791">
    <property type="entry name" value="DNA_pol_B_thumb"/>
    <property type="match status" value="1"/>
</dbReference>
<comment type="caution">
    <text evidence="20">The sequence shown here is derived from an EMBL/GenBank/DDBJ whole genome shotgun (WGS) entry which is preliminary data.</text>
</comment>
<evidence type="ECO:0000256" key="2">
    <source>
        <dbReference type="ARBA" id="ARBA00004123"/>
    </source>
</evidence>
<gene>
    <name evidence="20" type="ORF">LTR05_000322</name>
</gene>
<dbReference type="CDD" id="cd00141">
    <property type="entry name" value="NT_POLXc"/>
    <property type="match status" value="1"/>
</dbReference>
<feature type="compositionally biased region" description="Polar residues" evidence="18">
    <location>
        <begin position="288"/>
        <end position="298"/>
    </location>
</feature>
<evidence type="ECO:0000256" key="3">
    <source>
        <dbReference type="ARBA" id="ARBA00008323"/>
    </source>
</evidence>
<dbReference type="Proteomes" id="UP001309876">
    <property type="component" value="Unassembled WGS sequence"/>
</dbReference>
<dbReference type="SUPFAM" id="SSF52113">
    <property type="entry name" value="BRCT domain"/>
    <property type="match status" value="1"/>
</dbReference>
<dbReference type="PROSITE" id="PS00522">
    <property type="entry name" value="DNA_POLYMERASE_X"/>
    <property type="match status" value="1"/>
</dbReference>
<feature type="region of interest" description="Disordered" evidence="18">
    <location>
        <begin position="1"/>
        <end position="83"/>
    </location>
</feature>
<dbReference type="InterPro" id="IPR001357">
    <property type="entry name" value="BRCT_dom"/>
</dbReference>
<dbReference type="SUPFAM" id="SSF47802">
    <property type="entry name" value="DNA polymerase beta, N-terminal domain-like"/>
    <property type="match status" value="1"/>
</dbReference>
<dbReference type="Gene3D" id="1.10.150.20">
    <property type="entry name" value="5' to 3' exonuclease, C-terminal subdomain"/>
    <property type="match status" value="1"/>
</dbReference>
<dbReference type="GO" id="GO:0006260">
    <property type="term" value="P:DNA replication"/>
    <property type="evidence" value="ECO:0007669"/>
    <property type="project" value="UniProtKB-KW"/>
</dbReference>
<dbReference type="GO" id="GO:0006303">
    <property type="term" value="P:double-strand break repair via nonhomologous end joining"/>
    <property type="evidence" value="ECO:0007669"/>
    <property type="project" value="TreeGrafter"/>
</dbReference>
<dbReference type="InterPro" id="IPR002054">
    <property type="entry name" value="DNA-dir_DNA_pol_X"/>
</dbReference>
<evidence type="ECO:0000256" key="12">
    <source>
        <dbReference type="ARBA" id="ARBA00023204"/>
    </source>
</evidence>
<dbReference type="InterPro" id="IPR028207">
    <property type="entry name" value="DNA_pol_B_palm_palm"/>
</dbReference>
<keyword evidence="8" id="KW-0479">Metal-binding</keyword>
<keyword evidence="9 17" id="KW-0227">DNA damage</keyword>
<dbReference type="InterPro" id="IPR022312">
    <property type="entry name" value="DNA_pol_X"/>
</dbReference>
<dbReference type="CDD" id="cd00027">
    <property type="entry name" value="BRCT"/>
    <property type="match status" value="1"/>
</dbReference>
<dbReference type="AlphaFoldDB" id="A0AAN7YDR4"/>
<feature type="compositionally biased region" description="Polar residues" evidence="18">
    <location>
        <begin position="524"/>
        <end position="540"/>
    </location>
</feature>
<comment type="function">
    <text evidence="17">DNA polymerase that functions in several pathways of DNA repair. Involved in base excision repair (BER) responsible for repair of lesions that give rise to abasic (AP) sites in DNA. Also contributes to DNA double-strand break repair by non-homologous end joining and homologous recombination. Has both template-dependent and template-independent (terminal transferase) DNA polymerase activities. Has also a 5'-deoxyribose-5-phosphate lyase (dRP lyase) activity.</text>
</comment>
<evidence type="ECO:0000313" key="21">
    <source>
        <dbReference type="Proteomes" id="UP001309876"/>
    </source>
</evidence>
<evidence type="ECO:0000256" key="7">
    <source>
        <dbReference type="ARBA" id="ARBA00022705"/>
    </source>
</evidence>
<evidence type="ECO:0000256" key="9">
    <source>
        <dbReference type="ARBA" id="ARBA00022763"/>
    </source>
</evidence>
<dbReference type="GO" id="GO:0005634">
    <property type="term" value="C:nucleus"/>
    <property type="evidence" value="ECO:0007669"/>
    <property type="project" value="UniProtKB-SubCell"/>
</dbReference>
<dbReference type="SMART" id="SM00483">
    <property type="entry name" value="POLXc"/>
    <property type="match status" value="1"/>
</dbReference>
<dbReference type="FunFam" id="1.10.150.110:FF:000005">
    <property type="entry name" value="DNA polymerase POL4"/>
    <property type="match status" value="1"/>
</dbReference>
<dbReference type="SUPFAM" id="SSF81585">
    <property type="entry name" value="PsbU/PolX domain-like"/>
    <property type="match status" value="1"/>
</dbReference>
<dbReference type="Gene3D" id="3.30.210.10">
    <property type="entry name" value="DNA polymerase, thumb domain"/>
    <property type="match status" value="1"/>
</dbReference>
<evidence type="ECO:0000256" key="1">
    <source>
        <dbReference type="ARBA" id="ARBA00001936"/>
    </source>
</evidence>
<keyword evidence="7" id="KW-0235">DNA replication</keyword>
<dbReference type="SUPFAM" id="SSF81301">
    <property type="entry name" value="Nucleotidyltransferase"/>
    <property type="match status" value="1"/>
</dbReference>
<dbReference type="PRINTS" id="PR00870">
    <property type="entry name" value="DNAPOLXBETA"/>
</dbReference>
<dbReference type="PANTHER" id="PTHR11276">
    <property type="entry name" value="DNA POLYMERASE TYPE-X FAMILY MEMBER"/>
    <property type="match status" value="1"/>
</dbReference>
<dbReference type="PROSITE" id="PS50172">
    <property type="entry name" value="BRCT"/>
    <property type="match status" value="1"/>
</dbReference>
<keyword evidence="4" id="KW-0237">DNA synthesis</keyword>
<evidence type="ECO:0000256" key="8">
    <source>
        <dbReference type="ARBA" id="ARBA00022723"/>
    </source>
</evidence>
<dbReference type="InterPro" id="IPR010996">
    <property type="entry name" value="HHH_MUS81"/>
</dbReference>
<keyword evidence="5 17" id="KW-0808">Transferase</keyword>
<evidence type="ECO:0000256" key="17">
    <source>
        <dbReference type="RuleBase" id="RU366014"/>
    </source>
</evidence>
<dbReference type="Pfam" id="PF14716">
    <property type="entry name" value="HHH_8"/>
    <property type="match status" value="1"/>
</dbReference>
<sequence>MAPSLTSKDKFFASLDTLDDESTVSEDEPLREERKKRQKTEDARPKTLKTPSLGRSVTVQETWPTRSIARQPPRRSNSEPEGHRTKAGLFQHLIFYFVPNDNVAPVRRRRIQSAIQQGAIWKRDLKEDITHVVVDSHLAAGAVARLFKGRINFSDVHIVKDNWLVECLTHKSLRDPSAHRFQVKDADKIFGKANEPERPVIGQASATECNREDVKVTPLQEVTAVAATDALHQIIQDLQQADRLPFDAEVDLKEFISDDDGRQGGSGYEPSFSNEAGVLREDRGSSCMEPNNGRSSGGPNKRTIEILQQMATYYDRVGDNWRTLAYRKAVNALDKQKELVATKNQACKIYGIGSRLADKIEEIVSTDRLQRLESVSSDPNDKALQIFMGIYGAGLTQAKLWMDQGYRTLEDLRDKATLTPNQQIGLDHYDDLQQRIPRAEVKMHGDVVQKALLRVNKDLEAVVGGSYRRGMPDSGDIDVMIMHPTAELAQLQAWVFDVVIPYLFEIGFLKCALATSHTSKKQARTTPAKSQRQEETTPGENSIEPISPLATGSDGGSKFHGASCLPDSTVWRRIDLLLVPACSRGAAMIYFTGNDIFNRSIRLLASRKGMRLNQHGLYKNVLRGPGRVKQTEGELVEGRDEKKIFEILGVPWREPEERRC</sequence>
<keyword evidence="11" id="KW-0238">DNA-binding</keyword>
<dbReference type="Pfam" id="PF10391">
    <property type="entry name" value="DNA_pol_lambd_f"/>
    <property type="match status" value="1"/>
</dbReference>
<feature type="region of interest" description="Disordered" evidence="18">
    <location>
        <begin position="257"/>
        <end position="276"/>
    </location>
</feature>
<keyword evidence="13" id="KW-0456">Lyase</keyword>
<feature type="compositionally biased region" description="Basic and acidic residues" evidence="18">
    <location>
        <begin position="31"/>
        <end position="45"/>
    </location>
</feature>
<keyword evidence="10 17" id="KW-0239">DNA-directed DNA polymerase</keyword>
<feature type="compositionally biased region" description="Acidic residues" evidence="18">
    <location>
        <begin position="17"/>
        <end position="30"/>
    </location>
</feature>
<dbReference type="InterPro" id="IPR018944">
    <property type="entry name" value="DNA_pol_lambd_fingers_domain"/>
</dbReference>
<keyword evidence="21" id="KW-1185">Reference proteome</keyword>
<comment type="catalytic activity">
    <reaction evidence="15 17">
        <text>DNA(n) + a 2'-deoxyribonucleoside 5'-triphosphate = DNA(n+1) + diphosphate</text>
        <dbReference type="Rhea" id="RHEA:22508"/>
        <dbReference type="Rhea" id="RHEA-COMP:17339"/>
        <dbReference type="Rhea" id="RHEA-COMP:17340"/>
        <dbReference type="ChEBI" id="CHEBI:33019"/>
        <dbReference type="ChEBI" id="CHEBI:61560"/>
        <dbReference type="ChEBI" id="CHEBI:173112"/>
        <dbReference type="EC" id="2.7.7.7"/>
    </reaction>
</comment>
<name>A0AAN7YDR4_9EURO</name>
<evidence type="ECO:0000256" key="15">
    <source>
        <dbReference type="ARBA" id="ARBA00049244"/>
    </source>
</evidence>
<feature type="domain" description="BRCT" evidence="19">
    <location>
        <begin position="85"/>
        <end position="181"/>
    </location>
</feature>
<comment type="similarity">
    <text evidence="3 17">Belongs to the DNA polymerase type-X family.</text>
</comment>
<dbReference type="GO" id="GO:0016829">
    <property type="term" value="F:lyase activity"/>
    <property type="evidence" value="ECO:0007669"/>
    <property type="project" value="UniProtKB-KW"/>
</dbReference>
<evidence type="ECO:0000256" key="11">
    <source>
        <dbReference type="ARBA" id="ARBA00023125"/>
    </source>
</evidence>
<dbReference type="InterPro" id="IPR043519">
    <property type="entry name" value="NT_sf"/>
</dbReference>
<dbReference type="GO" id="GO:0046872">
    <property type="term" value="F:metal ion binding"/>
    <property type="evidence" value="ECO:0007669"/>
    <property type="project" value="UniProtKB-UniRule"/>
</dbReference>
<dbReference type="InterPro" id="IPR019843">
    <property type="entry name" value="DNA_pol-X_BS"/>
</dbReference>
<dbReference type="FunFam" id="1.10.150.20:FF:000010">
    <property type="entry name" value="DNA polymerase lambda"/>
    <property type="match status" value="1"/>
</dbReference>
<comment type="subcellular location">
    <subcellularLocation>
        <location evidence="2 17">Nucleus</location>
    </subcellularLocation>
</comment>
<keyword evidence="14 17" id="KW-0539">Nucleus</keyword>
<organism evidence="20 21">
    <name type="scientific">Lithohypha guttulata</name>
    <dbReference type="NCBI Taxonomy" id="1690604"/>
    <lineage>
        <taxon>Eukaryota</taxon>
        <taxon>Fungi</taxon>
        <taxon>Dikarya</taxon>
        <taxon>Ascomycota</taxon>
        <taxon>Pezizomycotina</taxon>
        <taxon>Eurotiomycetes</taxon>
        <taxon>Chaetothyriomycetidae</taxon>
        <taxon>Chaetothyriales</taxon>
        <taxon>Trichomeriaceae</taxon>
        <taxon>Lithohypha</taxon>
    </lineage>
</organism>
<evidence type="ECO:0000256" key="18">
    <source>
        <dbReference type="SAM" id="MobiDB-lite"/>
    </source>
</evidence>
<reference evidence="20 21" key="1">
    <citation type="submission" date="2023-08" db="EMBL/GenBank/DDBJ databases">
        <title>Black Yeasts Isolated from many extreme environments.</title>
        <authorList>
            <person name="Coleine C."/>
            <person name="Stajich J.E."/>
            <person name="Selbmann L."/>
        </authorList>
    </citation>
    <scope>NUCLEOTIDE SEQUENCE [LARGE SCALE GENOMIC DNA]</scope>
    <source>
        <strain evidence="20 21">CCFEE 5910</strain>
    </source>
</reference>
<evidence type="ECO:0000313" key="20">
    <source>
        <dbReference type="EMBL" id="KAK5090152.1"/>
    </source>
</evidence>
<evidence type="ECO:0000256" key="14">
    <source>
        <dbReference type="ARBA" id="ARBA00023242"/>
    </source>
</evidence>
<dbReference type="PANTHER" id="PTHR11276:SF28">
    <property type="entry name" value="DNA POLYMERASE LAMBDA"/>
    <property type="match status" value="1"/>
</dbReference>